<feature type="transmembrane region" description="Helical" evidence="5">
    <location>
        <begin position="12"/>
        <end position="28"/>
    </location>
</feature>
<feature type="transmembrane region" description="Helical" evidence="5">
    <location>
        <begin position="78"/>
        <end position="100"/>
    </location>
</feature>
<dbReference type="EMBL" id="JBBYHU010000006">
    <property type="protein sequence ID" value="MEL1240356.1"/>
    <property type="molecule type" value="Genomic_DNA"/>
</dbReference>
<comment type="subcellular location">
    <subcellularLocation>
        <location evidence="1">Membrane</location>
        <topology evidence="1">Multi-pass membrane protein</topology>
    </subcellularLocation>
</comment>
<evidence type="ECO:0000313" key="8">
    <source>
        <dbReference type="Proteomes" id="UP001398556"/>
    </source>
</evidence>
<feature type="transmembrane region" description="Helical" evidence="5">
    <location>
        <begin position="120"/>
        <end position="138"/>
    </location>
</feature>
<accession>A0ABU9HK63</accession>
<feature type="transmembrane region" description="Helical" evidence="5">
    <location>
        <begin position="48"/>
        <end position="71"/>
    </location>
</feature>
<sequence>MNSENKLRKVGIESICLLYVVLFVYAAVSKLLDFENFQVQLGQSPLLSAFAGWVSWGVPLLEISISILLLFSGFRLLGLYGAFGLMLMFSTYIVIILNFSPFIPCSCGGILEKMGWSSHLVFNIGFVFLALLAILWYPRASSKQQETKKTMLYVSLVCIGAISIVGVLFQLSEDIIHHRNNFVRRFPHHAAVFQYKYDLKQPSYYIAGVANGNIYLANHVAPLAITVLDSSLKQKHSFRIELPENSFEFHSVSVQIRPPYFYLSDGTVPVIFRGSMTDWKAGIWMKGAAYFSSIRAISKDRMIIRALSSTSRENVLGTISKENGKIAVQLQKNLLEKQIDGVFDTDGKLLYNEQLDQVIYSYFYRNEYIATDSLLKIRYRGHTIDTTTKARIKVSYIENHKMSKLSAPPLMVTKNTSSYGNYLYVNAALMGKYEPEEMWDTASIVDVYDLKDRSYQYSFYISDFKAIKMSDFVIWNHHLIGIAGNTLFVYRIKKHLL</sequence>
<keyword evidence="2 5" id="KW-0812">Transmembrane</keyword>
<name>A0ABU9HK63_9FLAO</name>
<dbReference type="RefSeq" id="WP_341699600.1">
    <property type="nucleotide sequence ID" value="NZ_JBBYHU010000006.1"/>
</dbReference>
<dbReference type="InterPro" id="IPR009908">
    <property type="entry name" value="Methylamine_util_MauE"/>
</dbReference>
<evidence type="ECO:0000256" key="5">
    <source>
        <dbReference type="SAM" id="Phobius"/>
    </source>
</evidence>
<evidence type="ECO:0000256" key="3">
    <source>
        <dbReference type="ARBA" id="ARBA00022989"/>
    </source>
</evidence>
<evidence type="ECO:0000313" key="7">
    <source>
        <dbReference type="EMBL" id="MEL1240356.1"/>
    </source>
</evidence>
<protein>
    <submittedName>
        <fullName evidence="7">DoxX family protein</fullName>
    </submittedName>
</protein>
<reference evidence="7 8" key="1">
    <citation type="submission" date="2024-04" db="EMBL/GenBank/DDBJ databases">
        <title>Flavobacterium sp. DGU99 16S ribosomal RNA gene Genome sequencing and assembly.</title>
        <authorList>
            <person name="Park S."/>
        </authorList>
    </citation>
    <scope>NUCLEOTIDE SEQUENCE [LARGE SCALE GENOMIC DNA]</scope>
    <source>
        <strain evidence="7 8">DGU99</strain>
    </source>
</reference>
<evidence type="ECO:0000256" key="1">
    <source>
        <dbReference type="ARBA" id="ARBA00004141"/>
    </source>
</evidence>
<dbReference type="Proteomes" id="UP001398556">
    <property type="component" value="Unassembled WGS sequence"/>
</dbReference>
<feature type="domain" description="Methylamine utilisation protein MauE" evidence="6">
    <location>
        <begin position="13"/>
        <end position="135"/>
    </location>
</feature>
<evidence type="ECO:0000259" key="6">
    <source>
        <dbReference type="Pfam" id="PF07291"/>
    </source>
</evidence>
<feature type="transmembrane region" description="Helical" evidence="5">
    <location>
        <begin position="150"/>
        <end position="171"/>
    </location>
</feature>
<comment type="caution">
    <text evidence="7">The sequence shown here is derived from an EMBL/GenBank/DDBJ whole genome shotgun (WGS) entry which is preliminary data.</text>
</comment>
<keyword evidence="3 5" id="KW-1133">Transmembrane helix</keyword>
<organism evidence="7 8">
    <name type="scientific">Flavobacterium flavipallidum</name>
    <dbReference type="NCBI Taxonomy" id="3139140"/>
    <lineage>
        <taxon>Bacteria</taxon>
        <taxon>Pseudomonadati</taxon>
        <taxon>Bacteroidota</taxon>
        <taxon>Flavobacteriia</taxon>
        <taxon>Flavobacteriales</taxon>
        <taxon>Flavobacteriaceae</taxon>
        <taxon>Flavobacterium</taxon>
    </lineage>
</organism>
<keyword evidence="8" id="KW-1185">Reference proteome</keyword>
<proteinExistence type="predicted"/>
<gene>
    <name evidence="7" type="ORF">AAEO59_04780</name>
</gene>
<evidence type="ECO:0000256" key="2">
    <source>
        <dbReference type="ARBA" id="ARBA00022692"/>
    </source>
</evidence>
<dbReference type="Pfam" id="PF07291">
    <property type="entry name" value="MauE"/>
    <property type="match status" value="1"/>
</dbReference>
<keyword evidence="4 5" id="KW-0472">Membrane</keyword>
<evidence type="ECO:0000256" key="4">
    <source>
        <dbReference type="ARBA" id="ARBA00023136"/>
    </source>
</evidence>